<dbReference type="AlphaFoldDB" id="A0A397SNV1"/>
<dbReference type="Proteomes" id="UP000265703">
    <property type="component" value="Unassembled WGS sequence"/>
</dbReference>
<dbReference type="EMBL" id="QKYT01000298">
    <property type="protein sequence ID" value="RIA87678.1"/>
    <property type="molecule type" value="Genomic_DNA"/>
</dbReference>
<sequence>MGGGSSNGSSPVAAVYFSHLNLKSVTFNRRLNLVLEIEKQIGLFFNFGLEIWFVSELGKLKYSALRIWDWNCKFGSGNLESEKKHKFGSENSESEKKHSVLEIQDWKLKFYSALGIQNWNHSALEIQNWKRNFTSET</sequence>
<accession>A0A397SNV1</accession>
<name>A0A397SNV1_9GLOM</name>
<evidence type="ECO:0000313" key="2">
    <source>
        <dbReference type="Proteomes" id="UP000265703"/>
    </source>
</evidence>
<evidence type="ECO:0000313" key="1">
    <source>
        <dbReference type="EMBL" id="RIA87678.1"/>
    </source>
</evidence>
<proteinExistence type="predicted"/>
<reference evidence="1 2" key="1">
    <citation type="submission" date="2018-06" db="EMBL/GenBank/DDBJ databases">
        <title>Comparative genomics reveals the genomic features of Rhizophagus irregularis, R. cerebriforme, R. diaphanum and Gigaspora rosea, and their symbiotic lifestyle signature.</title>
        <authorList>
            <person name="Morin E."/>
            <person name="San Clemente H."/>
            <person name="Chen E.C.H."/>
            <person name="De La Providencia I."/>
            <person name="Hainaut M."/>
            <person name="Kuo A."/>
            <person name="Kohler A."/>
            <person name="Murat C."/>
            <person name="Tang N."/>
            <person name="Roy S."/>
            <person name="Loubradou J."/>
            <person name="Henrissat B."/>
            <person name="Grigoriev I.V."/>
            <person name="Corradi N."/>
            <person name="Roux C."/>
            <person name="Martin F.M."/>
        </authorList>
    </citation>
    <scope>NUCLEOTIDE SEQUENCE [LARGE SCALE GENOMIC DNA]</scope>
    <source>
        <strain evidence="1 2">DAOM 227022</strain>
    </source>
</reference>
<gene>
    <name evidence="1" type="ORF">C1645_827464</name>
</gene>
<organism evidence="1 2">
    <name type="scientific">Glomus cerebriforme</name>
    <dbReference type="NCBI Taxonomy" id="658196"/>
    <lineage>
        <taxon>Eukaryota</taxon>
        <taxon>Fungi</taxon>
        <taxon>Fungi incertae sedis</taxon>
        <taxon>Mucoromycota</taxon>
        <taxon>Glomeromycotina</taxon>
        <taxon>Glomeromycetes</taxon>
        <taxon>Glomerales</taxon>
        <taxon>Glomeraceae</taxon>
        <taxon>Glomus</taxon>
    </lineage>
</organism>
<protein>
    <submittedName>
        <fullName evidence="1">Uncharacterized protein</fullName>
    </submittedName>
</protein>
<keyword evidence="2" id="KW-1185">Reference proteome</keyword>
<comment type="caution">
    <text evidence="1">The sequence shown here is derived from an EMBL/GenBank/DDBJ whole genome shotgun (WGS) entry which is preliminary data.</text>
</comment>